<name>A0A2T0RC56_9ACTN</name>
<feature type="signal peptide" evidence="1">
    <location>
        <begin position="1"/>
        <end position="29"/>
    </location>
</feature>
<accession>A0A2T0RC56</accession>
<keyword evidence="1" id="KW-0732">Signal</keyword>
<feature type="chain" id="PRO_5039179202" description="DUF5666 domain-containing protein" evidence="1">
    <location>
        <begin position="30"/>
        <end position="172"/>
    </location>
</feature>
<dbReference type="AlphaFoldDB" id="A0A2T0RC56"/>
<dbReference type="PROSITE" id="PS51257">
    <property type="entry name" value="PROKAR_LIPOPROTEIN"/>
    <property type="match status" value="1"/>
</dbReference>
<proteinExistence type="predicted"/>
<evidence type="ECO:0000313" key="3">
    <source>
        <dbReference type="Proteomes" id="UP000239209"/>
    </source>
</evidence>
<evidence type="ECO:0000256" key="1">
    <source>
        <dbReference type="SAM" id="SignalP"/>
    </source>
</evidence>
<dbReference type="Proteomes" id="UP000239209">
    <property type="component" value="Unassembled WGS sequence"/>
</dbReference>
<organism evidence="2 3">
    <name type="scientific">Pseudosporangium ferrugineum</name>
    <dbReference type="NCBI Taxonomy" id="439699"/>
    <lineage>
        <taxon>Bacteria</taxon>
        <taxon>Bacillati</taxon>
        <taxon>Actinomycetota</taxon>
        <taxon>Actinomycetes</taxon>
        <taxon>Micromonosporales</taxon>
        <taxon>Micromonosporaceae</taxon>
        <taxon>Pseudosporangium</taxon>
    </lineage>
</organism>
<keyword evidence="3" id="KW-1185">Reference proteome</keyword>
<sequence length="172" mass="17698">MTRTRIALNLTTLGLAGLLGLTGCGGAGAPSAAPAGTAADATVLAGFTDELSALTATGLEDDPAPATSARPGHHRARKYLRKNTLHGEVTVQGKDGVRTIAVQRGTVTAVDATSVTVKSSDGVTWTWAFGDKIKIVRDRTAVQPTALKAGDEAGLAGRRDGDRTVARLIRLK</sequence>
<dbReference type="OrthoDB" id="3401874at2"/>
<dbReference type="EMBL" id="PVZG01000045">
    <property type="protein sequence ID" value="PRY18721.1"/>
    <property type="molecule type" value="Genomic_DNA"/>
</dbReference>
<gene>
    <name evidence="2" type="ORF">CLV70_14511</name>
</gene>
<comment type="caution">
    <text evidence="2">The sequence shown here is derived from an EMBL/GenBank/DDBJ whole genome shotgun (WGS) entry which is preliminary data.</text>
</comment>
<evidence type="ECO:0000313" key="2">
    <source>
        <dbReference type="EMBL" id="PRY18721.1"/>
    </source>
</evidence>
<evidence type="ECO:0008006" key="4">
    <source>
        <dbReference type="Google" id="ProtNLM"/>
    </source>
</evidence>
<reference evidence="2 3" key="1">
    <citation type="submission" date="2018-03" db="EMBL/GenBank/DDBJ databases">
        <title>Genomic Encyclopedia of Archaeal and Bacterial Type Strains, Phase II (KMG-II): from individual species to whole genera.</title>
        <authorList>
            <person name="Goeker M."/>
        </authorList>
    </citation>
    <scope>NUCLEOTIDE SEQUENCE [LARGE SCALE GENOMIC DNA]</scope>
    <source>
        <strain evidence="2 3">DSM 45348</strain>
    </source>
</reference>
<dbReference type="RefSeq" id="WP_106131414.1">
    <property type="nucleotide sequence ID" value="NZ_PVZG01000045.1"/>
</dbReference>
<protein>
    <recommendedName>
        <fullName evidence="4">DUF5666 domain-containing protein</fullName>
    </recommendedName>
</protein>